<evidence type="ECO:0000256" key="2">
    <source>
        <dbReference type="SAM" id="SignalP"/>
    </source>
</evidence>
<organism evidence="3 4">
    <name type="scientific">Pseudocercospora fuligena</name>
    <dbReference type="NCBI Taxonomy" id="685502"/>
    <lineage>
        <taxon>Eukaryota</taxon>
        <taxon>Fungi</taxon>
        <taxon>Dikarya</taxon>
        <taxon>Ascomycota</taxon>
        <taxon>Pezizomycotina</taxon>
        <taxon>Dothideomycetes</taxon>
        <taxon>Dothideomycetidae</taxon>
        <taxon>Mycosphaerellales</taxon>
        <taxon>Mycosphaerellaceae</taxon>
        <taxon>Pseudocercospora</taxon>
    </lineage>
</organism>
<feature type="signal peptide" evidence="2">
    <location>
        <begin position="1"/>
        <end position="16"/>
    </location>
</feature>
<name>A0A8H6R724_9PEZI</name>
<sequence>MKHFGVLSGLAAIAAAAPYPTAPIYPMPTGALPPPPPPPPGSGIAAPTGLPHPSGGFSPLPSGGFPGFPNGTHPPHPPHPSGYGHHPPPPFGTAPPKPPTGTAPAKRAAQFGDFSFPSISLPIGGFGGESGVATPTGLGSGAGSEGGLGGFGGVSGIAAPTGLGSGLGALPSLSLPIGSFGAGSASPTGLSGFGRHGGKEKGAAAPNGSLPSPPSPGVAGPSGSLPQPTGGPMVGSGDAPEPPFPTGTISGNGPSGSGVAAPTEAAAERGFGSVAVNTRLAEQD</sequence>
<accession>A0A8H6R724</accession>
<feature type="compositionally biased region" description="Low complexity" evidence="1">
    <location>
        <begin position="217"/>
        <end position="226"/>
    </location>
</feature>
<protein>
    <submittedName>
        <fullName evidence="3">Uncharacterized protein</fullName>
    </submittedName>
</protein>
<feature type="region of interest" description="Disordered" evidence="1">
    <location>
        <begin position="188"/>
        <end position="284"/>
    </location>
</feature>
<reference evidence="3" key="1">
    <citation type="submission" date="2020-04" db="EMBL/GenBank/DDBJ databases">
        <title>Draft genome resource of the tomato pathogen Pseudocercospora fuligena.</title>
        <authorList>
            <person name="Zaccaron A."/>
        </authorList>
    </citation>
    <scope>NUCLEOTIDE SEQUENCE</scope>
    <source>
        <strain evidence="3">PF001</strain>
    </source>
</reference>
<keyword evidence="2" id="KW-0732">Signal</keyword>
<evidence type="ECO:0000313" key="3">
    <source>
        <dbReference type="EMBL" id="KAF7185733.1"/>
    </source>
</evidence>
<evidence type="ECO:0000313" key="4">
    <source>
        <dbReference type="Proteomes" id="UP000660729"/>
    </source>
</evidence>
<evidence type="ECO:0000256" key="1">
    <source>
        <dbReference type="SAM" id="MobiDB-lite"/>
    </source>
</evidence>
<comment type="caution">
    <text evidence="3">The sequence shown here is derived from an EMBL/GenBank/DDBJ whole genome shotgun (WGS) entry which is preliminary data.</text>
</comment>
<proteinExistence type="predicted"/>
<feature type="compositionally biased region" description="Low complexity" evidence="1">
    <location>
        <begin position="42"/>
        <end position="71"/>
    </location>
</feature>
<feature type="compositionally biased region" description="Pro residues" evidence="1">
    <location>
        <begin position="29"/>
        <end position="41"/>
    </location>
</feature>
<gene>
    <name evidence="3" type="ORF">HII31_12964</name>
</gene>
<dbReference type="OrthoDB" id="10618444at2759"/>
<feature type="compositionally biased region" description="Pro residues" evidence="1">
    <location>
        <begin position="72"/>
        <end position="101"/>
    </location>
</feature>
<dbReference type="Proteomes" id="UP000660729">
    <property type="component" value="Unassembled WGS sequence"/>
</dbReference>
<feature type="region of interest" description="Disordered" evidence="1">
    <location>
        <begin position="29"/>
        <end position="106"/>
    </location>
</feature>
<keyword evidence="4" id="KW-1185">Reference proteome</keyword>
<dbReference type="EMBL" id="JABCIY010000310">
    <property type="protein sequence ID" value="KAF7185733.1"/>
    <property type="molecule type" value="Genomic_DNA"/>
</dbReference>
<feature type="chain" id="PRO_5034194717" evidence="2">
    <location>
        <begin position="17"/>
        <end position="284"/>
    </location>
</feature>
<dbReference type="AlphaFoldDB" id="A0A8H6R724"/>